<dbReference type="InterPro" id="IPR015947">
    <property type="entry name" value="PUA-like_sf"/>
</dbReference>
<gene>
    <name evidence="2" type="ORF">BDZ83DRAFT_631803</name>
</gene>
<dbReference type="Pfam" id="PF04266">
    <property type="entry name" value="ASCH"/>
    <property type="match status" value="1"/>
</dbReference>
<dbReference type="PANTHER" id="PTHR39203:SF1">
    <property type="entry name" value="CYTOPLASMIC PROTEIN"/>
    <property type="match status" value="1"/>
</dbReference>
<proteinExistence type="predicted"/>
<sequence length="166" mass="18754">MSEIGPSSPNIAIFLAKVSAELNIPLSPPKDVTAFGDNPALKDELLDLLLQGKKTSTTTWPIPETLHWGVGDLSVILDGKGEPKAIIKTTSVERCKFRDVREEFALAEGEGNYQEWRDGHKRYFERSKDSKAFSEDAEVLCEWFEVVYPQITRNKSRAIPYRGRKK</sequence>
<organism evidence="2 3">
    <name type="scientific">Glomerella acutata</name>
    <name type="common">Colletotrichum acutatum</name>
    <dbReference type="NCBI Taxonomy" id="27357"/>
    <lineage>
        <taxon>Eukaryota</taxon>
        <taxon>Fungi</taxon>
        <taxon>Dikarya</taxon>
        <taxon>Ascomycota</taxon>
        <taxon>Pezizomycotina</taxon>
        <taxon>Sordariomycetes</taxon>
        <taxon>Hypocreomycetidae</taxon>
        <taxon>Glomerellales</taxon>
        <taxon>Glomerellaceae</taxon>
        <taxon>Colletotrichum</taxon>
        <taxon>Colletotrichum acutatum species complex</taxon>
    </lineage>
</organism>
<dbReference type="InterPro" id="IPR009326">
    <property type="entry name" value="DUF984"/>
</dbReference>
<dbReference type="AlphaFoldDB" id="A0AAD8UH99"/>
<evidence type="ECO:0000313" key="2">
    <source>
        <dbReference type="EMBL" id="KAK1719509.1"/>
    </source>
</evidence>
<name>A0AAD8UH99_GLOAC</name>
<comment type="caution">
    <text evidence="2">The sequence shown here is derived from an EMBL/GenBank/DDBJ whole genome shotgun (WGS) entry which is preliminary data.</text>
</comment>
<dbReference type="GeneID" id="85392821"/>
<accession>A0AAD8UH99</accession>
<dbReference type="PANTHER" id="PTHR39203">
    <property type="entry name" value="CYTOPLASMIC PROTEIN-RELATED"/>
    <property type="match status" value="1"/>
</dbReference>
<dbReference type="RefSeq" id="XP_060361593.1">
    <property type="nucleotide sequence ID" value="XM_060508922.1"/>
</dbReference>
<dbReference type="Gene3D" id="3.10.400.10">
    <property type="entry name" value="Sulfate adenylyltransferase"/>
    <property type="match status" value="1"/>
</dbReference>
<feature type="domain" description="ASCH" evidence="1">
    <location>
        <begin position="33"/>
        <end position="148"/>
    </location>
</feature>
<keyword evidence="3" id="KW-1185">Reference proteome</keyword>
<dbReference type="SMART" id="SM01022">
    <property type="entry name" value="ASCH"/>
    <property type="match status" value="1"/>
</dbReference>
<reference evidence="2" key="1">
    <citation type="submission" date="2021-12" db="EMBL/GenBank/DDBJ databases">
        <title>Comparative genomics, transcriptomics and evolutionary studies reveal genomic signatures of adaptation to plant cell wall in hemibiotrophic fungi.</title>
        <authorList>
            <consortium name="DOE Joint Genome Institute"/>
            <person name="Baroncelli R."/>
            <person name="Diaz J.F."/>
            <person name="Benocci T."/>
            <person name="Peng M."/>
            <person name="Battaglia E."/>
            <person name="Haridas S."/>
            <person name="Andreopoulos W."/>
            <person name="Labutti K."/>
            <person name="Pangilinan J."/>
            <person name="Floch G.L."/>
            <person name="Makela M.R."/>
            <person name="Henrissat B."/>
            <person name="Grigoriev I.V."/>
            <person name="Crouch J.A."/>
            <person name="De Vries R.P."/>
            <person name="Sukno S.A."/>
            <person name="Thon M.R."/>
        </authorList>
    </citation>
    <scope>NUCLEOTIDE SEQUENCE</scope>
    <source>
        <strain evidence="2">CBS 112980</strain>
    </source>
</reference>
<dbReference type="SUPFAM" id="SSF88697">
    <property type="entry name" value="PUA domain-like"/>
    <property type="match status" value="1"/>
</dbReference>
<dbReference type="EMBL" id="JAHMHS010000094">
    <property type="protein sequence ID" value="KAK1719509.1"/>
    <property type="molecule type" value="Genomic_DNA"/>
</dbReference>
<dbReference type="Proteomes" id="UP001244207">
    <property type="component" value="Unassembled WGS sequence"/>
</dbReference>
<evidence type="ECO:0000313" key="3">
    <source>
        <dbReference type="Proteomes" id="UP001244207"/>
    </source>
</evidence>
<protein>
    <submittedName>
        <fullName evidence="2">PUA-like domain-containing protein</fullName>
    </submittedName>
</protein>
<dbReference type="InterPro" id="IPR007374">
    <property type="entry name" value="ASCH_domain"/>
</dbReference>
<evidence type="ECO:0000259" key="1">
    <source>
        <dbReference type="SMART" id="SM01022"/>
    </source>
</evidence>